<feature type="transmembrane region" description="Helical" evidence="7">
    <location>
        <begin position="435"/>
        <end position="455"/>
    </location>
</feature>
<keyword evidence="7" id="KW-0472">Membrane</keyword>
<feature type="binding site" evidence="5">
    <location>
        <position position="71"/>
    </location>
    <ligand>
        <name>ATP</name>
        <dbReference type="ChEBI" id="CHEBI:30616"/>
    </ligand>
</feature>
<dbReference type="Gene3D" id="1.10.510.10">
    <property type="entry name" value="Transferase(Phosphotransferase) domain 1"/>
    <property type="match status" value="1"/>
</dbReference>
<dbReference type="InterPro" id="IPR036365">
    <property type="entry name" value="PGBD-like_sf"/>
</dbReference>
<keyword evidence="7" id="KW-1133">Transmembrane helix</keyword>
<dbReference type="SUPFAM" id="SSF47090">
    <property type="entry name" value="PGBD-like"/>
    <property type="match status" value="1"/>
</dbReference>
<keyword evidence="3 9" id="KW-0418">Kinase</keyword>
<dbReference type="EMBL" id="JBHSFG010000083">
    <property type="protein sequence ID" value="MFC4470523.1"/>
    <property type="molecule type" value="Genomic_DNA"/>
</dbReference>
<feature type="compositionally biased region" description="Gly residues" evidence="6">
    <location>
        <begin position="516"/>
        <end position="530"/>
    </location>
</feature>
<reference evidence="10" key="1">
    <citation type="journal article" date="2019" name="Int. J. Syst. Evol. Microbiol.">
        <title>The Global Catalogue of Microorganisms (GCM) 10K type strain sequencing project: providing services to taxonomists for standard genome sequencing and annotation.</title>
        <authorList>
            <consortium name="The Broad Institute Genomics Platform"/>
            <consortium name="The Broad Institute Genome Sequencing Center for Infectious Disease"/>
            <person name="Wu L."/>
            <person name="Ma J."/>
        </authorList>
    </citation>
    <scope>NUCLEOTIDE SEQUENCE [LARGE SCALE GENOMIC DNA]</scope>
    <source>
        <strain evidence="10">DT43</strain>
    </source>
</reference>
<evidence type="ECO:0000256" key="4">
    <source>
        <dbReference type="ARBA" id="ARBA00022840"/>
    </source>
</evidence>
<dbReference type="InterPro" id="IPR036366">
    <property type="entry name" value="PGBDSf"/>
</dbReference>
<sequence>MSDQRPESPYSPYSPATGNAALGQAGATPLQPSDPGQIGPYVPLGRLGSGGMGRVYLARPVDDGPGLAAVKVIRPEYAEDADFRRRFERESAVHARVGPPHAPELLGTGFQDELLWMATRYLPGLSLSDAVKECGVLEPAGAWRLVAELGRALSALSAEGVVHRDLKPSNVILSEQGAHVIDFGISQAVDASAITGTGNRVGTPSFMSPEYLREGRCDTASDVFSLAGTLVYATTGHAPFGDGTGVDVLHRVAYEEPNAEVMRELEAIDASLADLLDTCLTKDPAGRPSPQELIEAAEAYGDSSSTAPPWQAPLDSRLLDRRQACEVLRQASVQQTGHSRTPTQWVAPPAPGPGFGPATPPGAYGPGAQTPPGAYGPGAQTPPGAYGPGSQTPPGAYGAPTPAGQFGPPSVGVPQTAPTQSHLPAGGRGGGRKKVYFAVAAVLAVCAVVVSAFLLTRPATEDTAASSSPTASETSTPDDKARAPLPGSAEPSPSLTKEKDDGSREEDKGKEDASSGGSGAGSAAGGGAGGAEDTKPTVTPTPTPSGGNGGGSGGGTTPRPSPTKSTAEPATPPWISQCTHYSGTQLTQLGDKNQRVVQVQCMLTKRGYGVGAAGVDGQFGQDTLRAVKRFQGDKGLSVDGDVGPNTWAALRSRT</sequence>
<proteinExistence type="predicted"/>
<dbReference type="Gene3D" id="3.30.200.20">
    <property type="entry name" value="Phosphorylase Kinase, domain 1"/>
    <property type="match status" value="1"/>
</dbReference>
<dbReference type="InterPro" id="IPR011009">
    <property type="entry name" value="Kinase-like_dom_sf"/>
</dbReference>
<dbReference type="RefSeq" id="WP_386351301.1">
    <property type="nucleotide sequence ID" value="NZ_JBHSFG010000083.1"/>
</dbReference>
<evidence type="ECO:0000256" key="2">
    <source>
        <dbReference type="ARBA" id="ARBA00022741"/>
    </source>
</evidence>
<evidence type="ECO:0000256" key="3">
    <source>
        <dbReference type="ARBA" id="ARBA00022777"/>
    </source>
</evidence>
<comment type="caution">
    <text evidence="9">The sequence shown here is derived from an EMBL/GenBank/DDBJ whole genome shotgun (WGS) entry which is preliminary data.</text>
</comment>
<feature type="compositionally biased region" description="Pro residues" evidence="6">
    <location>
        <begin position="348"/>
        <end position="360"/>
    </location>
</feature>
<keyword evidence="1" id="KW-0808">Transferase</keyword>
<gene>
    <name evidence="9" type="ORF">ACFPH6_39540</name>
</gene>
<organism evidence="9 10">
    <name type="scientific">Streptomyces xiangluensis</name>
    <dbReference type="NCBI Taxonomy" id="2665720"/>
    <lineage>
        <taxon>Bacteria</taxon>
        <taxon>Bacillati</taxon>
        <taxon>Actinomycetota</taxon>
        <taxon>Actinomycetes</taxon>
        <taxon>Kitasatosporales</taxon>
        <taxon>Streptomycetaceae</taxon>
        <taxon>Streptomyces</taxon>
    </lineage>
</organism>
<dbReference type="GO" id="GO:0016301">
    <property type="term" value="F:kinase activity"/>
    <property type="evidence" value="ECO:0007669"/>
    <property type="project" value="UniProtKB-KW"/>
</dbReference>
<feature type="region of interest" description="Disordered" evidence="6">
    <location>
        <begin position="331"/>
        <end position="429"/>
    </location>
</feature>
<dbReference type="SUPFAM" id="SSF56112">
    <property type="entry name" value="Protein kinase-like (PK-like)"/>
    <property type="match status" value="1"/>
</dbReference>
<dbReference type="Pfam" id="PF01471">
    <property type="entry name" value="PG_binding_1"/>
    <property type="match status" value="1"/>
</dbReference>
<dbReference type="InterPro" id="IPR008271">
    <property type="entry name" value="Ser/Thr_kinase_AS"/>
</dbReference>
<feature type="region of interest" description="Disordered" evidence="6">
    <location>
        <begin position="1"/>
        <end position="40"/>
    </location>
</feature>
<dbReference type="InterPro" id="IPR000719">
    <property type="entry name" value="Prot_kinase_dom"/>
</dbReference>
<dbReference type="PROSITE" id="PS00107">
    <property type="entry name" value="PROTEIN_KINASE_ATP"/>
    <property type="match status" value="1"/>
</dbReference>
<dbReference type="SMART" id="SM00220">
    <property type="entry name" value="S_TKc"/>
    <property type="match status" value="1"/>
</dbReference>
<dbReference type="PROSITE" id="PS50011">
    <property type="entry name" value="PROTEIN_KINASE_DOM"/>
    <property type="match status" value="1"/>
</dbReference>
<evidence type="ECO:0000256" key="5">
    <source>
        <dbReference type="PROSITE-ProRule" id="PRU10141"/>
    </source>
</evidence>
<keyword evidence="4 5" id="KW-0067">ATP-binding</keyword>
<feature type="compositionally biased region" description="Gly residues" evidence="6">
    <location>
        <begin position="546"/>
        <end position="556"/>
    </location>
</feature>
<dbReference type="PROSITE" id="PS00108">
    <property type="entry name" value="PROTEIN_KINASE_ST"/>
    <property type="match status" value="1"/>
</dbReference>
<evidence type="ECO:0000259" key="8">
    <source>
        <dbReference type="PROSITE" id="PS50011"/>
    </source>
</evidence>
<name>A0ABV8Z2T4_9ACTN</name>
<dbReference type="PANTHER" id="PTHR43289">
    <property type="entry name" value="MITOGEN-ACTIVATED PROTEIN KINASE KINASE KINASE 20-RELATED"/>
    <property type="match status" value="1"/>
</dbReference>
<evidence type="ECO:0000256" key="6">
    <source>
        <dbReference type="SAM" id="MobiDB-lite"/>
    </source>
</evidence>
<keyword evidence="2 5" id="KW-0547">Nucleotide-binding</keyword>
<dbReference type="Gene3D" id="1.10.101.10">
    <property type="entry name" value="PGBD-like superfamily/PGBD"/>
    <property type="match status" value="1"/>
</dbReference>
<keyword evidence="10" id="KW-1185">Reference proteome</keyword>
<feature type="region of interest" description="Disordered" evidence="6">
    <location>
        <begin position="459"/>
        <end position="576"/>
    </location>
</feature>
<dbReference type="InterPro" id="IPR002477">
    <property type="entry name" value="Peptidoglycan-bd-like"/>
</dbReference>
<feature type="domain" description="Protein kinase" evidence="8">
    <location>
        <begin position="41"/>
        <end position="300"/>
    </location>
</feature>
<keyword evidence="7" id="KW-0812">Transmembrane</keyword>
<dbReference type="Proteomes" id="UP001596012">
    <property type="component" value="Unassembled WGS sequence"/>
</dbReference>
<evidence type="ECO:0000313" key="10">
    <source>
        <dbReference type="Proteomes" id="UP001596012"/>
    </source>
</evidence>
<feature type="compositionally biased region" description="Polar residues" evidence="6">
    <location>
        <begin position="331"/>
        <end position="344"/>
    </location>
</feature>
<feature type="compositionally biased region" description="Low complexity" evidence="6">
    <location>
        <begin position="366"/>
        <end position="404"/>
    </location>
</feature>
<dbReference type="Pfam" id="PF00069">
    <property type="entry name" value="Pkinase"/>
    <property type="match status" value="1"/>
</dbReference>
<dbReference type="PANTHER" id="PTHR43289:SF34">
    <property type="entry name" value="SERINE_THREONINE-PROTEIN KINASE YBDM-RELATED"/>
    <property type="match status" value="1"/>
</dbReference>
<evidence type="ECO:0000256" key="7">
    <source>
        <dbReference type="SAM" id="Phobius"/>
    </source>
</evidence>
<evidence type="ECO:0000313" key="9">
    <source>
        <dbReference type="EMBL" id="MFC4470523.1"/>
    </source>
</evidence>
<dbReference type="CDD" id="cd14014">
    <property type="entry name" value="STKc_PknB_like"/>
    <property type="match status" value="1"/>
</dbReference>
<evidence type="ECO:0000256" key="1">
    <source>
        <dbReference type="ARBA" id="ARBA00022679"/>
    </source>
</evidence>
<protein>
    <submittedName>
        <fullName evidence="9">Protein kinase</fullName>
    </submittedName>
</protein>
<feature type="compositionally biased region" description="Basic and acidic residues" evidence="6">
    <location>
        <begin position="496"/>
        <end position="513"/>
    </location>
</feature>
<feature type="compositionally biased region" description="Low complexity" evidence="6">
    <location>
        <begin position="461"/>
        <end position="475"/>
    </location>
</feature>
<accession>A0ABV8Z2T4</accession>
<dbReference type="InterPro" id="IPR017441">
    <property type="entry name" value="Protein_kinase_ATP_BS"/>
</dbReference>